<dbReference type="PIRSF" id="PIRSF006603">
    <property type="entry name" value="DinF"/>
    <property type="match status" value="1"/>
</dbReference>
<evidence type="ECO:0000256" key="12">
    <source>
        <dbReference type="ARBA" id="ARBA00031636"/>
    </source>
</evidence>
<feature type="transmembrane region" description="Helical" evidence="13">
    <location>
        <begin position="289"/>
        <end position="310"/>
    </location>
</feature>
<dbReference type="InterPro" id="IPR002528">
    <property type="entry name" value="MATE_fam"/>
</dbReference>
<evidence type="ECO:0000256" key="6">
    <source>
        <dbReference type="ARBA" id="ARBA00022449"/>
    </source>
</evidence>
<comment type="similarity">
    <text evidence="3">Belongs to the multi antimicrobial extrusion (MATE) (TC 2.A.66.1) family.</text>
</comment>
<keyword evidence="11 13" id="KW-0472">Membrane</keyword>
<feature type="transmembrane region" description="Helical" evidence="13">
    <location>
        <begin position="330"/>
        <end position="350"/>
    </location>
</feature>
<feature type="transmembrane region" description="Helical" evidence="13">
    <location>
        <begin position="7"/>
        <end position="25"/>
    </location>
</feature>
<keyword evidence="15" id="KW-1185">Reference proteome</keyword>
<reference evidence="15" key="1">
    <citation type="journal article" date="2019" name="Int. J. Syst. Evol. Microbiol.">
        <title>The Global Catalogue of Microorganisms (GCM) 10K type strain sequencing project: providing services to taxonomists for standard genome sequencing and annotation.</title>
        <authorList>
            <consortium name="The Broad Institute Genomics Platform"/>
            <consortium name="The Broad Institute Genome Sequencing Center for Infectious Disease"/>
            <person name="Wu L."/>
            <person name="Ma J."/>
        </authorList>
    </citation>
    <scope>NUCLEOTIDE SEQUENCE [LARGE SCALE GENOMIC DNA]</scope>
    <source>
        <strain evidence="15">JCM 6307</strain>
    </source>
</reference>
<dbReference type="PANTHER" id="PTHR43298:SF2">
    <property type="entry name" value="FMN_FAD EXPORTER YEEO-RELATED"/>
    <property type="match status" value="1"/>
</dbReference>
<keyword evidence="10" id="KW-0406">Ion transport</keyword>
<sequence length="417" mass="41603">MVTGIVDMLWVARLGGAAVAAVTVATNVENVLLGVVLMSSSGTTVLVARAAGAGSPGGVRAAVRGGWALFALVTPVVAVGGWCVREPLARLLLGGADGGAAVESTAGFLAVSLPGITFLYAQTVLNGTLKGTGDTRTPMRLALLANGLNLALDPLLIHGLLGMPELGVQGAALATVAGRSAALAAGFAVLRRNGPVREAARAPGTESVTAALRRTAAVGLPLSGDFLVRMAGSLALVAVVARLGVTPVAAYGIATKAMYVVTMAFYAVRQATAIHTSHLLGAGHDERPAIGRQAVLTGGAVAVLASVLLLPTAPWAMRLFGAEPDAAAAGALFLQCIGPYLVLLGCFIPLGGVFEGSGEGSLLLRVTVLGTVAQLALAHGLSGLGLPGVCLAMALSAALQWAAVAALFRRLGADAAR</sequence>
<keyword evidence="7" id="KW-1003">Cell membrane</keyword>
<accession>A0ABP5ZSF2</accession>
<evidence type="ECO:0000313" key="14">
    <source>
        <dbReference type="EMBL" id="GAA2503680.1"/>
    </source>
</evidence>
<evidence type="ECO:0000256" key="5">
    <source>
        <dbReference type="ARBA" id="ARBA00022448"/>
    </source>
</evidence>
<organism evidence="14 15">
    <name type="scientific">Streptomyces thermolineatus</name>
    <dbReference type="NCBI Taxonomy" id="44033"/>
    <lineage>
        <taxon>Bacteria</taxon>
        <taxon>Bacillati</taxon>
        <taxon>Actinomycetota</taxon>
        <taxon>Actinomycetes</taxon>
        <taxon>Kitasatosporales</taxon>
        <taxon>Streptomycetaceae</taxon>
        <taxon>Streptomyces</taxon>
    </lineage>
</organism>
<dbReference type="RefSeq" id="WP_425582732.1">
    <property type="nucleotide sequence ID" value="NZ_BAAATA010000034.1"/>
</dbReference>
<comment type="subcellular location">
    <subcellularLocation>
        <location evidence="2">Cell membrane</location>
        <topology evidence="2">Multi-pass membrane protein</topology>
    </subcellularLocation>
</comment>
<keyword evidence="8 13" id="KW-0812">Transmembrane</keyword>
<dbReference type="InterPro" id="IPR050222">
    <property type="entry name" value="MATE_MdtK"/>
</dbReference>
<evidence type="ECO:0000256" key="10">
    <source>
        <dbReference type="ARBA" id="ARBA00023065"/>
    </source>
</evidence>
<evidence type="ECO:0000256" key="11">
    <source>
        <dbReference type="ARBA" id="ARBA00023136"/>
    </source>
</evidence>
<comment type="caution">
    <text evidence="14">The sequence shown here is derived from an EMBL/GenBank/DDBJ whole genome shotgun (WGS) entry which is preliminary data.</text>
</comment>
<name>A0ABP5ZSF2_9ACTN</name>
<evidence type="ECO:0000256" key="7">
    <source>
        <dbReference type="ARBA" id="ARBA00022475"/>
    </source>
</evidence>
<dbReference type="InterPro" id="IPR048279">
    <property type="entry name" value="MdtK-like"/>
</dbReference>
<proteinExistence type="inferred from homology"/>
<evidence type="ECO:0000256" key="4">
    <source>
        <dbReference type="ARBA" id="ARBA00020268"/>
    </source>
</evidence>
<feature type="transmembrane region" description="Helical" evidence="13">
    <location>
        <begin position="63"/>
        <end position="84"/>
    </location>
</feature>
<dbReference type="PANTHER" id="PTHR43298">
    <property type="entry name" value="MULTIDRUG RESISTANCE PROTEIN NORM-RELATED"/>
    <property type="match status" value="1"/>
</dbReference>
<feature type="transmembrane region" description="Helical" evidence="13">
    <location>
        <begin position="386"/>
        <end position="408"/>
    </location>
</feature>
<gene>
    <name evidence="14" type="ORF">GCM10010406_45290</name>
</gene>
<feature type="transmembrane region" description="Helical" evidence="13">
    <location>
        <begin position="104"/>
        <end position="121"/>
    </location>
</feature>
<keyword evidence="9 13" id="KW-1133">Transmembrane helix</keyword>
<feature type="transmembrane region" description="Helical" evidence="13">
    <location>
        <begin position="141"/>
        <end position="161"/>
    </location>
</feature>
<dbReference type="Pfam" id="PF01554">
    <property type="entry name" value="MatE"/>
    <property type="match status" value="2"/>
</dbReference>
<dbReference type="Proteomes" id="UP001501358">
    <property type="component" value="Unassembled WGS sequence"/>
</dbReference>
<feature type="transmembrane region" description="Helical" evidence="13">
    <location>
        <begin position="226"/>
        <end position="243"/>
    </location>
</feature>
<keyword evidence="6" id="KW-0050">Antiport</keyword>
<keyword evidence="5" id="KW-0813">Transport</keyword>
<evidence type="ECO:0000256" key="2">
    <source>
        <dbReference type="ARBA" id="ARBA00004651"/>
    </source>
</evidence>
<feature type="transmembrane region" description="Helical" evidence="13">
    <location>
        <begin position="31"/>
        <end position="51"/>
    </location>
</feature>
<comment type="function">
    <text evidence="1">Multidrug efflux pump.</text>
</comment>
<evidence type="ECO:0000256" key="8">
    <source>
        <dbReference type="ARBA" id="ARBA00022692"/>
    </source>
</evidence>
<evidence type="ECO:0000256" key="3">
    <source>
        <dbReference type="ARBA" id="ARBA00010199"/>
    </source>
</evidence>
<feature type="transmembrane region" description="Helical" evidence="13">
    <location>
        <begin position="362"/>
        <end position="380"/>
    </location>
</feature>
<evidence type="ECO:0000313" key="15">
    <source>
        <dbReference type="Proteomes" id="UP001501358"/>
    </source>
</evidence>
<evidence type="ECO:0000256" key="9">
    <source>
        <dbReference type="ARBA" id="ARBA00022989"/>
    </source>
</evidence>
<dbReference type="EMBL" id="BAAATA010000034">
    <property type="protein sequence ID" value="GAA2503680.1"/>
    <property type="molecule type" value="Genomic_DNA"/>
</dbReference>
<evidence type="ECO:0000256" key="1">
    <source>
        <dbReference type="ARBA" id="ARBA00003408"/>
    </source>
</evidence>
<protein>
    <recommendedName>
        <fullName evidence="4">Probable multidrug resistance protein NorM</fullName>
    </recommendedName>
    <alternativeName>
        <fullName evidence="12">Multidrug-efflux transporter</fullName>
    </alternativeName>
</protein>
<evidence type="ECO:0000256" key="13">
    <source>
        <dbReference type="SAM" id="Phobius"/>
    </source>
</evidence>